<accession>A0A642UQZ3</accession>
<evidence type="ECO:0000256" key="6">
    <source>
        <dbReference type="ARBA" id="ARBA00023163"/>
    </source>
</evidence>
<comment type="subcellular location">
    <subcellularLocation>
        <location evidence="1">Mitochondrion</location>
    </subcellularLocation>
</comment>
<dbReference type="GO" id="GO:0003735">
    <property type="term" value="F:structural constituent of ribosome"/>
    <property type="evidence" value="ECO:0007669"/>
    <property type="project" value="TreeGrafter"/>
</dbReference>
<dbReference type="OrthoDB" id="5333655at2759"/>
<evidence type="ECO:0000256" key="1">
    <source>
        <dbReference type="ARBA" id="ARBA00004173"/>
    </source>
</evidence>
<dbReference type="PANTHER" id="PTHR28184">
    <property type="entry name" value="MITOCHONDRIAL HOMOLOGOUS RECOMBINATION PROTEIN 1"/>
    <property type="match status" value="1"/>
</dbReference>
<dbReference type="Pfam" id="PF12829">
    <property type="entry name" value="Mhr1"/>
    <property type="match status" value="1"/>
</dbReference>
<evidence type="ECO:0000313" key="10">
    <source>
        <dbReference type="EMBL" id="KAA8900097.1"/>
    </source>
</evidence>
<keyword evidence="6" id="KW-0804">Transcription</keyword>
<evidence type="ECO:0000313" key="11">
    <source>
        <dbReference type="Proteomes" id="UP000449547"/>
    </source>
</evidence>
<dbReference type="GO" id="GO:0005739">
    <property type="term" value="C:mitochondrion"/>
    <property type="evidence" value="ECO:0007669"/>
    <property type="project" value="UniProtKB-SubCell"/>
</dbReference>
<comment type="caution">
    <text evidence="10">The sequence shown here is derived from an EMBL/GenBank/DDBJ whole genome shotgun (WGS) entry which is preliminary data.</text>
</comment>
<keyword evidence="4" id="KW-0805">Transcription regulation</keyword>
<evidence type="ECO:0000256" key="2">
    <source>
        <dbReference type="ARBA" id="ARBA00010741"/>
    </source>
</evidence>
<dbReference type="GO" id="GO:1990904">
    <property type="term" value="C:ribonucleoprotein complex"/>
    <property type="evidence" value="ECO:0007669"/>
    <property type="project" value="UniProtKB-KW"/>
</dbReference>
<keyword evidence="11" id="KW-1185">Reference proteome</keyword>
<keyword evidence="7" id="KW-0687">Ribonucleoprotein</keyword>
<dbReference type="RefSeq" id="XP_034011236.1">
    <property type="nucleotide sequence ID" value="XM_034156728.1"/>
</dbReference>
<dbReference type="VEuPathDB" id="FungiDB:DIURU_003913"/>
<evidence type="ECO:0000256" key="5">
    <source>
        <dbReference type="ARBA" id="ARBA00023128"/>
    </source>
</evidence>
<gene>
    <name evidence="10" type="ORF">DIURU_003913</name>
</gene>
<dbReference type="OMA" id="YRPTYTQ"/>
<dbReference type="GO" id="GO:0003697">
    <property type="term" value="F:single-stranded DNA binding"/>
    <property type="evidence" value="ECO:0007669"/>
    <property type="project" value="InterPro"/>
</dbReference>
<keyword evidence="3" id="KW-0689">Ribosomal protein</keyword>
<sequence length="243" mass="28490">MPMRLRAEKRMRKLLLEQLKSRKVEGSRLAQGFKSPTQLQKLGMAPQVFLWKNMFSGQVLYSQVPAFHQQQINQQFIQPNWQNRKPSRRPDLWRVMAVATFDNYDYAVAAYQGLVDLRRARDTVLKDQAQEMRKKNEEGNIWYSGQYRPTYTQEAVADLSHVIDEFELENTEVAWESLWRKGDESVWKPELVRHTELPAFNPRDQTVMLDELRIKALEAFEAERNLHQEQQQIPADAEAAATA</sequence>
<evidence type="ECO:0000256" key="3">
    <source>
        <dbReference type="ARBA" id="ARBA00022980"/>
    </source>
</evidence>
<keyword evidence="5" id="KW-0496">Mitochondrion</keyword>
<evidence type="ECO:0000256" key="9">
    <source>
        <dbReference type="ARBA" id="ARBA00035511"/>
    </source>
</evidence>
<dbReference type="GO" id="GO:0000150">
    <property type="term" value="F:DNA strand exchange activity"/>
    <property type="evidence" value="ECO:0007669"/>
    <property type="project" value="InterPro"/>
</dbReference>
<protein>
    <recommendedName>
        <fullName evidence="8">Large ribosomal subunit protein mL67</fullName>
    </recommendedName>
    <alternativeName>
        <fullName evidence="9">Mitochondrial homologous recombination protein 1</fullName>
    </alternativeName>
</protein>
<comment type="similarity">
    <text evidence="2">Belongs to the mitochondrion-specific ribosomal protein mL67 family.</text>
</comment>
<dbReference type="GeneID" id="54782564"/>
<proteinExistence type="inferred from homology"/>
<organism evidence="10 11">
    <name type="scientific">Diutina rugosa</name>
    <name type="common">Yeast</name>
    <name type="synonym">Candida rugosa</name>
    <dbReference type="NCBI Taxonomy" id="5481"/>
    <lineage>
        <taxon>Eukaryota</taxon>
        <taxon>Fungi</taxon>
        <taxon>Dikarya</taxon>
        <taxon>Ascomycota</taxon>
        <taxon>Saccharomycotina</taxon>
        <taxon>Pichiomycetes</taxon>
        <taxon>Debaryomycetaceae</taxon>
        <taxon>Diutina</taxon>
    </lineage>
</organism>
<name>A0A642UQZ3_DIURU</name>
<evidence type="ECO:0000256" key="7">
    <source>
        <dbReference type="ARBA" id="ARBA00023274"/>
    </source>
</evidence>
<dbReference type="EMBL" id="SWFT01000116">
    <property type="protein sequence ID" value="KAA8900097.1"/>
    <property type="molecule type" value="Genomic_DNA"/>
</dbReference>
<evidence type="ECO:0000256" key="4">
    <source>
        <dbReference type="ARBA" id="ARBA00023015"/>
    </source>
</evidence>
<dbReference type="PANTHER" id="PTHR28184:SF1">
    <property type="entry name" value="LARGE RIBOSOMAL SUBUNIT PROTEIN ML67"/>
    <property type="match status" value="1"/>
</dbReference>
<evidence type="ECO:0000256" key="8">
    <source>
        <dbReference type="ARBA" id="ARBA00035185"/>
    </source>
</evidence>
<dbReference type="GO" id="GO:0005840">
    <property type="term" value="C:ribosome"/>
    <property type="evidence" value="ECO:0007669"/>
    <property type="project" value="UniProtKB-KW"/>
</dbReference>
<dbReference type="AlphaFoldDB" id="A0A642UQZ3"/>
<dbReference type="InterPro" id="IPR024629">
    <property type="entry name" value="Ribosomal_mL67"/>
</dbReference>
<reference evidence="10 11" key="1">
    <citation type="submission" date="2019-07" db="EMBL/GenBank/DDBJ databases">
        <title>Genome assembly of two rare yeast pathogens: Diutina rugosa and Trichomonascus ciferrii.</title>
        <authorList>
            <person name="Mixao V."/>
            <person name="Saus E."/>
            <person name="Hansen A."/>
            <person name="Lass-Flor C."/>
            <person name="Gabaldon T."/>
        </authorList>
    </citation>
    <scope>NUCLEOTIDE SEQUENCE [LARGE SCALE GENOMIC DNA]</scope>
    <source>
        <strain evidence="10 11">CBS 613</strain>
    </source>
</reference>
<dbReference type="Proteomes" id="UP000449547">
    <property type="component" value="Unassembled WGS sequence"/>
</dbReference>